<reference evidence="1 3" key="1">
    <citation type="submission" date="2017-11" db="EMBL/GenBank/DDBJ databases">
        <title>De novo assembly and phasing of dikaryotic genomes from two isolates of Puccinia coronata f. sp. avenae, the causal agent of oat crown rust.</title>
        <authorList>
            <person name="Miller M.E."/>
            <person name="Zhang Y."/>
            <person name="Omidvar V."/>
            <person name="Sperschneider J."/>
            <person name="Schwessinger B."/>
            <person name="Raley C."/>
            <person name="Palmer J.M."/>
            <person name="Garnica D."/>
            <person name="Upadhyaya N."/>
            <person name="Rathjen J."/>
            <person name="Taylor J.M."/>
            <person name="Park R.F."/>
            <person name="Dodds P.N."/>
            <person name="Hirsch C.D."/>
            <person name="Kianian S.F."/>
            <person name="Figueroa M."/>
        </authorList>
    </citation>
    <scope>NUCLEOTIDE SEQUENCE [LARGE SCALE GENOMIC DNA]</scope>
    <source>
        <strain evidence="1">12NC29</strain>
    </source>
</reference>
<sequence length="106" mass="11722">MVVHFLHLATASTPDNKLAELHGASSVQLQNSNNQGESSNFKRPHWTLAHLGWINPSEAVFSRSIFFRLIAIKLAPGSLERAFLGGQMIARRSPILSLSPNQYLTL</sequence>
<dbReference type="AlphaFoldDB" id="A0A2N5T1L0"/>
<evidence type="ECO:0000313" key="1">
    <source>
        <dbReference type="EMBL" id="PLW19362.1"/>
    </source>
</evidence>
<dbReference type="Proteomes" id="UP000235388">
    <property type="component" value="Unassembled WGS sequence"/>
</dbReference>
<protein>
    <submittedName>
        <fullName evidence="1">Uncharacterized protein</fullName>
    </submittedName>
</protein>
<comment type="caution">
    <text evidence="1">The sequence shown here is derived from an EMBL/GenBank/DDBJ whole genome shotgun (WGS) entry which is preliminary data.</text>
</comment>
<gene>
    <name evidence="2" type="ORF">PCANC_04558</name>
    <name evidence="1" type="ORF">PCANC_09142</name>
</gene>
<dbReference type="EMBL" id="PGCJ01000814">
    <property type="protein sequence ID" value="PLW19362.1"/>
    <property type="molecule type" value="Genomic_DNA"/>
</dbReference>
<dbReference type="EMBL" id="PGCJ01000049">
    <property type="protein sequence ID" value="PLW54194.1"/>
    <property type="molecule type" value="Genomic_DNA"/>
</dbReference>
<accession>A0A2N5T1L0</accession>
<proteinExistence type="predicted"/>
<keyword evidence="3" id="KW-1185">Reference proteome</keyword>
<evidence type="ECO:0000313" key="3">
    <source>
        <dbReference type="Proteomes" id="UP000235388"/>
    </source>
</evidence>
<evidence type="ECO:0000313" key="2">
    <source>
        <dbReference type="EMBL" id="PLW54194.1"/>
    </source>
</evidence>
<organism evidence="1 3">
    <name type="scientific">Puccinia coronata f. sp. avenae</name>
    <dbReference type="NCBI Taxonomy" id="200324"/>
    <lineage>
        <taxon>Eukaryota</taxon>
        <taxon>Fungi</taxon>
        <taxon>Dikarya</taxon>
        <taxon>Basidiomycota</taxon>
        <taxon>Pucciniomycotina</taxon>
        <taxon>Pucciniomycetes</taxon>
        <taxon>Pucciniales</taxon>
        <taxon>Pucciniaceae</taxon>
        <taxon>Puccinia</taxon>
    </lineage>
</organism>
<name>A0A2N5T1L0_9BASI</name>